<dbReference type="AlphaFoldDB" id="A0A937FYD3"/>
<dbReference type="GO" id="GO:0036088">
    <property type="term" value="P:D-serine catabolic process"/>
    <property type="evidence" value="ECO:0007669"/>
    <property type="project" value="TreeGrafter"/>
</dbReference>
<dbReference type="Gene3D" id="3.20.20.10">
    <property type="entry name" value="Alanine racemase"/>
    <property type="match status" value="1"/>
</dbReference>
<evidence type="ECO:0000259" key="3">
    <source>
        <dbReference type="SMART" id="SM01119"/>
    </source>
</evidence>
<name>A0A937FYD3_9BACT</name>
<dbReference type="InterPro" id="IPR051466">
    <property type="entry name" value="D-amino_acid_metab_enzyme"/>
</dbReference>
<dbReference type="Pfam" id="PF01168">
    <property type="entry name" value="Ala_racemase_N"/>
    <property type="match status" value="1"/>
</dbReference>
<reference evidence="4" key="1">
    <citation type="submission" date="2021-01" db="EMBL/GenBank/DDBJ databases">
        <title>Fulvivirga kasyanovii gen. nov., sp nov., a novel member of the phylum Bacteroidetes isolated from seawater in a mussel farm.</title>
        <authorList>
            <person name="Zhao L.-H."/>
            <person name="Wang Z.-J."/>
        </authorList>
    </citation>
    <scope>NUCLEOTIDE SEQUENCE</scope>
    <source>
        <strain evidence="4">29W222</strain>
    </source>
</reference>
<dbReference type="RefSeq" id="WP_202854736.1">
    <property type="nucleotide sequence ID" value="NZ_JAEUGD010000004.1"/>
</dbReference>
<proteinExistence type="inferred from homology"/>
<dbReference type="InterPro" id="IPR042208">
    <property type="entry name" value="D-ser_dehydrat-like_sf"/>
</dbReference>
<comment type="similarity">
    <text evidence="1">Belongs to the DSD1 family.</text>
</comment>
<feature type="domain" description="D-serine dehydratase-like" evidence="3">
    <location>
        <begin position="248"/>
        <end position="354"/>
    </location>
</feature>
<comment type="caution">
    <text evidence="4">The sequence shown here is derived from an EMBL/GenBank/DDBJ whole genome shotgun (WGS) entry which is preliminary data.</text>
</comment>
<gene>
    <name evidence="4" type="ORF">JMN32_02680</name>
</gene>
<dbReference type="Gene3D" id="2.40.37.20">
    <property type="entry name" value="D-serine dehydratase-like domain"/>
    <property type="match status" value="1"/>
</dbReference>
<dbReference type="Proteomes" id="UP000614216">
    <property type="component" value="Unassembled WGS sequence"/>
</dbReference>
<protein>
    <submittedName>
        <fullName evidence="4">Alanine racemase</fullName>
    </submittedName>
</protein>
<dbReference type="EMBL" id="JAEUGD010000004">
    <property type="protein sequence ID" value="MBL6445196.1"/>
    <property type="molecule type" value="Genomic_DNA"/>
</dbReference>
<sequence length="370" mass="41010">MKISKPTLLIDEQKCKANIERMLQKVESNGLKFRPHFKTHQSKLIGEWFKERGVEAITVSSLGMAKYFEEAGWSEITVAFPLNVLQFDEINELAAKVKLNLLVDNIEAINALEKQLAHHVFVYIEIDTGAGRTGVRFDDTDVVKEIAKAINKSGKLSLKGVYSHAGHSYNAQSKEDIHTIFSLTKKRIIEVKERINDLSPDLEICIGDTPTCSVGEDFTGINAISPGNFVFYDLMQVFIGSCVSSDIAVAMVCPVVSKNVHTSEVCIYGGAVHFSKDSENWEGKDIFGMVVRQERSGWGIPDNGAYVKSLSQEHGIVKLEKEEFDAVDIGDVLTVLPIHSCLTAEAMGYYMTPGGDFVDHYAQKNRDLPG</sequence>
<dbReference type="SUPFAM" id="SSF51419">
    <property type="entry name" value="PLP-binding barrel"/>
    <property type="match status" value="1"/>
</dbReference>
<evidence type="ECO:0000256" key="2">
    <source>
        <dbReference type="ARBA" id="ARBA00023239"/>
    </source>
</evidence>
<dbReference type="GO" id="GO:0008721">
    <property type="term" value="F:D-serine ammonia-lyase activity"/>
    <property type="evidence" value="ECO:0007669"/>
    <property type="project" value="TreeGrafter"/>
</dbReference>
<dbReference type="InterPro" id="IPR001608">
    <property type="entry name" value="Ala_racemase_N"/>
</dbReference>
<dbReference type="Pfam" id="PF14031">
    <property type="entry name" value="D-ser_dehydrat"/>
    <property type="match status" value="1"/>
</dbReference>
<accession>A0A937FYD3</accession>
<evidence type="ECO:0000313" key="5">
    <source>
        <dbReference type="Proteomes" id="UP000614216"/>
    </source>
</evidence>
<dbReference type="PANTHER" id="PTHR28004:SF2">
    <property type="entry name" value="D-SERINE DEHYDRATASE"/>
    <property type="match status" value="1"/>
</dbReference>
<dbReference type="SMART" id="SM01119">
    <property type="entry name" value="D-ser_dehydrat"/>
    <property type="match status" value="1"/>
</dbReference>
<dbReference type="InterPro" id="IPR026956">
    <property type="entry name" value="D-ser_dehydrat-like_dom"/>
</dbReference>
<organism evidence="4 5">
    <name type="scientific">Fulvivirga marina</name>
    <dbReference type="NCBI Taxonomy" id="2494733"/>
    <lineage>
        <taxon>Bacteria</taxon>
        <taxon>Pseudomonadati</taxon>
        <taxon>Bacteroidota</taxon>
        <taxon>Cytophagia</taxon>
        <taxon>Cytophagales</taxon>
        <taxon>Fulvivirgaceae</taxon>
        <taxon>Fulvivirga</taxon>
    </lineage>
</organism>
<keyword evidence="5" id="KW-1185">Reference proteome</keyword>
<evidence type="ECO:0000256" key="1">
    <source>
        <dbReference type="ARBA" id="ARBA00005323"/>
    </source>
</evidence>
<dbReference type="InterPro" id="IPR029066">
    <property type="entry name" value="PLP-binding_barrel"/>
</dbReference>
<keyword evidence="2" id="KW-0456">Lyase</keyword>
<dbReference type="PANTHER" id="PTHR28004">
    <property type="entry name" value="ZGC:162816-RELATED"/>
    <property type="match status" value="1"/>
</dbReference>
<evidence type="ECO:0000313" key="4">
    <source>
        <dbReference type="EMBL" id="MBL6445196.1"/>
    </source>
</evidence>